<dbReference type="InterPro" id="IPR028124">
    <property type="entry name" value="SMAP_dom"/>
</dbReference>
<sequence>MDSNLQSSSPDTADAKAAFRKPSNDAANRKYRRRSPISGSSSSDGSPTWERGSSPISSREDLAKVSDHRQRKDDGRGLDRDSGRSQYGRNGDSYRHSDRQSSRSSHSYHRHDGYNRHEKHADEEERTYSKLSSRSGRESRDYLRDVDKYSRDKFDGSGHRSRDKDRETSSREYQKYKDKDSSYDRAGSGRRHSNLIVEETKPWVRDRHMGDTDARDEKRDYRRSLADYRSNRSPTNEESKGQHNDSTSRRDSSGRRLQEASKSDPKELDSKKYTKEEKKKYEDQESNRHKERYSREPGELFEDKTVSTDENQESAAKKPKLFSLDRVSKLTTIADERQSSSSKQAKEFVGKVTSDEAHAKDEAANDIDAAKVAAMKAAELVNRNLIGTGYLSTDQKKKLLWGNKKNTIAEESGHRWDTTLFSDLERQEKFNKLMGVKGDLKMEHKPNNQDGSGLLQAEKQKELQLDLEKQYTAGLRRRDGRTVGLGL</sequence>
<feature type="domain" description="Small acidic protein-like" evidence="2">
    <location>
        <begin position="416"/>
        <end position="486"/>
    </location>
</feature>
<feature type="compositionally biased region" description="Basic and acidic residues" evidence="1">
    <location>
        <begin position="92"/>
        <end position="101"/>
    </location>
</feature>
<accession>A0A5B6Z8K2</accession>
<feature type="region of interest" description="Disordered" evidence="1">
    <location>
        <begin position="335"/>
        <end position="354"/>
    </location>
</feature>
<feature type="compositionally biased region" description="Basic and acidic residues" evidence="1">
    <location>
        <begin position="110"/>
        <end position="128"/>
    </location>
</feature>
<protein>
    <submittedName>
        <fullName evidence="3">Putative arginine/serine-rich coiled-coil protein 2 isoform X2</fullName>
    </submittedName>
</protein>
<dbReference type="AlphaFoldDB" id="A0A5B6Z8K2"/>
<dbReference type="EMBL" id="GHES01009831">
    <property type="protein sequence ID" value="MPA40390.1"/>
    <property type="molecule type" value="Transcribed_RNA"/>
</dbReference>
<dbReference type="Pfam" id="PF15477">
    <property type="entry name" value="SMAP"/>
    <property type="match status" value="1"/>
</dbReference>
<feature type="compositionally biased region" description="Polar residues" evidence="1">
    <location>
        <begin position="1"/>
        <end position="11"/>
    </location>
</feature>
<organism evidence="3">
    <name type="scientific">Davidia involucrata</name>
    <name type="common">Dove tree</name>
    <dbReference type="NCBI Taxonomy" id="16924"/>
    <lineage>
        <taxon>Eukaryota</taxon>
        <taxon>Viridiplantae</taxon>
        <taxon>Streptophyta</taxon>
        <taxon>Embryophyta</taxon>
        <taxon>Tracheophyta</taxon>
        <taxon>Spermatophyta</taxon>
        <taxon>Magnoliopsida</taxon>
        <taxon>eudicotyledons</taxon>
        <taxon>Gunneridae</taxon>
        <taxon>Pentapetalae</taxon>
        <taxon>asterids</taxon>
        <taxon>Cornales</taxon>
        <taxon>Nyssaceae</taxon>
        <taxon>Davidia</taxon>
    </lineage>
</organism>
<feature type="compositionally biased region" description="Basic and acidic residues" evidence="1">
    <location>
        <begin position="135"/>
        <end position="183"/>
    </location>
</feature>
<feature type="compositionally biased region" description="Basic and acidic residues" evidence="1">
    <location>
        <begin position="198"/>
        <end position="307"/>
    </location>
</feature>
<gene>
    <name evidence="3" type="ORF">Din_009831</name>
</gene>
<proteinExistence type="predicted"/>
<evidence type="ECO:0000259" key="2">
    <source>
        <dbReference type="Pfam" id="PF15477"/>
    </source>
</evidence>
<evidence type="ECO:0000256" key="1">
    <source>
        <dbReference type="SAM" id="MobiDB-lite"/>
    </source>
</evidence>
<evidence type="ECO:0000313" key="3">
    <source>
        <dbReference type="EMBL" id="MPA40390.1"/>
    </source>
</evidence>
<dbReference type="PANTHER" id="PTHR22426:SF2">
    <property type="entry name" value="ARGININE_SERINE-RICH COILED-COIL PROTEIN 2"/>
    <property type="match status" value="1"/>
</dbReference>
<dbReference type="PANTHER" id="PTHR22426">
    <property type="entry name" value="ARGININE_SERINE-RICH COILED-COIL PROTEIN 2"/>
    <property type="match status" value="1"/>
</dbReference>
<feature type="region of interest" description="Disordered" evidence="1">
    <location>
        <begin position="1"/>
        <end position="319"/>
    </location>
</feature>
<name>A0A5B6Z8K2_DAVIN</name>
<feature type="compositionally biased region" description="Low complexity" evidence="1">
    <location>
        <begin position="36"/>
        <end position="47"/>
    </location>
</feature>
<reference evidence="3" key="1">
    <citation type="submission" date="2019-08" db="EMBL/GenBank/DDBJ databases">
        <title>Reference gene set and small RNA set construction with multiple tissues from Davidia involucrata Baill.</title>
        <authorList>
            <person name="Yang H."/>
            <person name="Zhou C."/>
            <person name="Li G."/>
            <person name="Wang J."/>
            <person name="Gao P."/>
            <person name="Wang M."/>
            <person name="Wang R."/>
            <person name="Zhao Y."/>
        </authorList>
    </citation>
    <scope>NUCLEOTIDE SEQUENCE</scope>
    <source>
        <tissue evidence="3">Mixed with DoveR01_LX</tissue>
    </source>
</reference>
<feature type="compositionally biased region" description="Basic and acidic residues" evidence="1">
    <location>
        <begin position="58"/>
        <end position="83"/>
    </location>
</feature>